<feature type="domain" description="EcoEI R protein C-terminal" evidence="1">
    <location>
        <begin position="39"/>
        <end position="152"/>
    </location>
</feature>
<dbReference type="Pfam" id="PF08463">
    <property type="entry name" value="EcoEI_R_C"/>
    <property type="match status" value="1"/>
</dbReference>
<gene>
    <name evidence="2" type="ORF">DAMO_1893</name>
</gene>
<dbReference type="EMBL" id="FP565575">
    <property type="protein sequence ID" value="CBE68943.1"/>
    <property type="molecule type" value="Genomic_DNA"/>
</dbReference>
<evidence type="ECO:0000259" key="1">
    <source>
        <dbReference type="Pfam" id="PF08463"/>
    </source>
</evidence>
<protein>
    <recommendedName>
        <fullName evidence="1">EcoEI R protein C-terminal domain-containing protein</fullName>
    </recommendedName>
</protein>
<dbReference type="GO" id="GO:0003677">
    <property type="term" value="F:DNA binding"/>
    <property type="evidence" value="ECO:0007669"/>
    <property type="project" value="InterPro"/>
</dbReference>
<dbReference type="Proteomes" id="UP000006898">
    <property type="component" value="Chromosome"/>
</dbReference>
<dbReference type="KEGG" id="mox:DAMO_1893"/>
<organism evidence="2 3">
    <name type="scientific">Methylomirabilis oxygeniifera</name>
    <dbReference type="NCBI Taxonomy" id="671143"/>
    <lineage>
        <taxon>Bacteria</taxon>
        <taxon>Candidatus Methylomirabilota</taxon>
        <taxon>Candidatus Methylomirabilia</taxon>
        <taxon>Candidatus Methylomirabilales</taxon>
        <taxon>Candidatus Methylomirabilaceae</taxon>
        <taxon>Candidatus Methylomirabilis</taxon>
    </lineage>
</organism>
<proteinExistence type="predicted"/>
<dbReference type="PATRIC" id="fig|671143.5.peg.1670"/>
<dbReference type="InterPro" id="IPR013670">
    <property type="entry name" value="EcoEI_R_C_dom"/>
</dbReference>
<dbReference type="STRING" id="671143.DAMO_1893"/>
<dbReference type="AlphaFoldDB" id="D5MGR2"/>
<accession>D5MGR2</accession>
<dbReference type="GO" id="GO:0006304">
    <property type="term" value="P:DNA modification"/>
    <property type="evidence" value="ECO:0007669"/>
    <property type="project" value="InterPro"/>
</dbReference>
<name>D5MGR2_METO1</name>
<dbReference type="eggNOG" id="COG3177">
    <property type="taxonomic scope" value="Bacteria"/>
</dbReference>
<dbReference type="eggNOG" id="COG4096">
    <property type="taxonomic scope" value="Bacteria"/>
</dbReference>
<dbReference type="HOGENOM" id="CLU_1649024_0_0_0"/>
<evidence type="ECO:0000313" key="2">
    <source>
        <dbReference type="EMBL" id="CBE68943.1"/>
    </source>
</evidence>
<sequence>MRRSPPGIYVEMATAGERFRAFVPAALPPDPPIVWSSALRRRFDDALVALGRLDALSAHLPNASLVLYSFVRSLVGLDRGAAKDAMASFIVGKALSANQIEFINLVVDHLTEHGIVEPGALYESPFTDLTPRGPDGLFSMVQLDELLSTLEAVRATAKAA</sequence>
<dbReference type="GO" id="GO:0003824">
    <property type="term" value="F:catalytic activity"/>
    <property type="evidence" value="ECO:0007669"/>
    <property type="project" value="InterPro"/>
</dbReference>
<evidence type="ECO:0000313" key="3">
    <source>
        <dbReference type="Proteomes" id="UP000006898"/>
    </source>
</evidence>
<reference evidence="2 3" key="1">
    <citation type="journal article" date="2010" name="Nature">
        <title>Nitrite-driven anaerobic methane oxidation by oxygenic bacteria.</title>
        <authorList>
            <person name="Ettwig K.F."/>
            <person name="Butler M.K."/>
            <person name="Le Paslier D."/>
            <person name="Pelletier E."/>
            <person name="Mangenot S."/>
            <person name="Kuypers M.M.M."/>
            <person name="Schreiber F."/>
            <person name="Dutilh B.E."/>
            <person name="Zedelius J."/>
            <person name="de Beer D."/>
            <person name="Gloerich J."/>
            <person name="Wessels H.J.C.T."/>
            <person name="van Allen T."/>
            <person name="Luesken F."/>
            <person name="Wu M."/>
            <person name="van de Pas-Schoonen K.T."/>
            <person name="Op den Camp H.J.M."/>
            <person name="Janssen-Megens E.M."/>
            <person name="Francoijs K-J."/>
            <person name="Stunnenberg H."/>
            <person name="Weissenbach J."/>
            <person name="Jetten M.S.M."/>
            <person name="Strous M."/>
        </authorList>
    </citation>
    <scope>NUCLEOTIDE SEQUENCE [LARGE SCALE GENOMIC DNA]</scope>
</reference>